<accession>A0A0B2VAI6</accession>
<dbReference type="GO" id="GO:0016504">
    <property type="term" value="F:peptidase activator activity"/>
    <property type="evidence" value="ECO:0007669"/>
    <property type="project" value="InterPro"/>
</dbReference>
<dbReference type="EMBL" id="JPKZ01002089">
    <property type="protein sequence ID" value="KHN78484.1"/>
    <property type="molecule type" value="Genomic_DNA"/>
</dbReference>
<proteinExistence type="predicted"/>
<protein>
    <submittedName>
        <fullName evidence="1">Proteasome activator complex subunit 4</fullName>
    </submittedName>
</protein>
<name>A0A0B2VAI6_TOXCA</name>
<reference evidence="1 2" key="1">
    <citation type="submission" date="2014-11" db="EMBL/GenBank/DDBJ databases">
        <title>Genetic blueprint of the zoonotic pathogen Toxocara canis.</title>
        <authorList>
            <person name="Zhu X.-Q."/>
            <person name="Korhonen P.K."/>
            <person name="Cai H."/>
            <person name="Young N.D."/>
            <person name="Nejsum P."/>
            <person name="von Samson-Himmelstjerna G."/>
            <person name="Boag P.R."/>
            <person name="Tan P."/>
            <person name="Li Q."/>
            <person name="Min J."/>
            <person name="Yang Y."/>
            <person name="Wang X."/>
            <person name="Fang X."/>
            <person name="Hall R.S."/>
            <person name="Hofmann A."/>
            <person name="Sternberg P.W."/>
            <person name="Jex A.R."/>
            <person name="Gasser R.B."/>
        </authorList>
    </citation>
    <scope>NUCLEOTIDE SEQUENCE [LARGE SCALE GENOMIC DNA]</scope>
    <source>
        <strain evidence="1">PN_DK_2014</strain>
    </source>
</reference>
<dbReference type="Proteomes" id="UP000031036">
    <property type="component" value="Unassembled WGS sequence"/>
</dbReference>
<dbReference type="STRING" id="6265.A0A0B2VAI6"/>
<evidence type="ECO:0000313" key="1">
    <source>
        <dbReference type="EMBL" id="KHN78484.1"/>
    </source>
</evidence>
<dbReference type="PANTHER" id="PTHR32170">
    <property type="entry name" value="PROTEASOME ACTIVATOR COMPLEX SUBUNIT 4"/>
    <property type="match status" value="1"/>
</dbReference>
<dbReference type="AlphaFoldDB" id="A0A0B2VAI6"/>
<evidence type="ECO:0000313" key="2">
    <source>
        <dbReference type="Proteomes" id="UP000031036"/>
    </source>
</evidence>
<sequence>MDARGGMQRSRALRMDAVTQMSELEIEADARFAQIKAGLGISTLAHEPYPGLALWLNEAISYVRDFSLRFTPEEHAELILFTYNVITEADIEAIVIDKAIELLSEIIDSKWIRRKDVTLPWRPIFDLYCKLLFKEDERPINVEGLHDAIICLRELFPLTATKEILDEIRPYIAVFDTSMERFVHLFSMFIPLNMTADEHKRYGAGLWFDELWHFFNFVEMNSSWEAELPAIFASVYPSLSTLTAPHRLSQSLECLVACCVPLVRDDGGIEYENFVNCTKDWIKEMRQNAEQLVSEGAKSSPRLGKTGCPCERINESEMKSTLAQKFRSAFSEAFSRPSKFTPVFYLSACRIQTLELALWLPLTFRYVVSLNDSFRVAVRATDAILDAIFALITELSASPPKSSSACLGSICELGTEAAEGADETRLKKDIQSAVNAVLKNCSTDIVETVARRTFLFVSTSEFENRLAVELTCALISECIYVSNAVHIHFPKALFRLTNDGS</sequence>
<dbReference type="GO" id="GO:0070628">
    <property type="term" value="F:proteasome binding"/>
    <property type="evidence" value="ECO:0007669"/>
    <property type="project" value="InterPro"/>
</dbReference>
<dbReference type="GO" id="GO:0005634">
    <property type="term" value="C:nucleus"/>
    <property type="evidence" value="ECO:0007669"/>
    <property type="project" value="TreeGrafter"/>
</dbReference>
<dbReference type="GO" id="GO:0000502">
    <property type="term" value="C:proteasome complex"/>
    <property type="evidence" value="ECO:0007669"/>
    <property type="project" value="UniProtKB-KW"/>
</dbReference>
<dbReference type="OrthoDB" id="17907at2759"/>
<dbReference type="GO" id="GO:0010499">
    <property type="term" value="P:proteasomal ubiquitin-independent protein catabolic process"/>
    <property type="evidence" value="ECO:0007669"/>
    <property type="project" value="TreeGrafter"/>
</dbReference>
<keyword evidence="2" id="KW-1185">Reference proteome</keyword>
<gene>
    <name evidence="1" type="primary">Psme4</name>
    <name evidence="1" type="ORF">Tcan_07430</name>
</gene>
<dbReference type="PANTHER" id="PTHR32170:SF4">
    <property type="entry name" value="DUF3437 DOMAIN-CONTAINING PROTEIN-RELATED"/>
    <property type="match status" value="1"/>
</dbReference>
<dbReference type="InterPro" id="IPR035309">
    <property type="entry name" value="PSME4"/>
</dbReference>
<organism evidence="1 2">
    <name type="scientific">Toxocara canis</name>
    <name type="common">Canine roundworm</name>
    <dbReference type="NCBI Taxonomy" id="6265"/>
    <lineage>
        <taxon>Eukaryota</taxon>
        <taxon>Metazoa</taxon>
        <taxon>Ecdysozoa</taxon>
        <taxon>Nematoda</taxon>
        <taxon>Chromadorea</taxon>
        <taxon>Rhabditida</taxon>
        <taxon>Spirurina</taxon>
        <taxon>Ascaridomorpha</taxon>
        <taxon>Ascaridoidea</taxon>
        <taxon>Toxocaridae</taxon>
        <taxon>Toxocara</taxon>
    </lineage>
</organism>
<keyword evidence="1" id="KW-0647">Proteasome</keyword>
<comment type="caution">
    <text evidence="1">The sequence shown here is derived from an EMBL/GenBank/DDBJ whole genome shotgun (WGS) entry which is preliminary data.</text>
</comment>
<dbReference type="GO" id="GO:0005829">
    <property type="term" value="C:cytosol"/>
    <property type="evidence" value="ECO:0007669"/>
    <property type="project" value="TreeGrafter"/>
</dbReference>